<feature type="domain" description="DUF4126" evidence="2">
    <location>
        <begin position="11"/>
        <end position="181"/>
    </location>
</feature>
<evidence type="ECO:0000256" key="1">
    <source>
        <dbReference type="SAM" id="Phobius"/>
    </source>
</evidence>
<keyword evidence="1" id="KW-0812">Transmembrane</keyword>
<accession>A0A7W9T4R0</accession>
<feature type="transmembrane region" description="Helical" evidence="1">
    <location>
        <begin position="107"/>
        <end position="130"/>
    </location>
</feature>
<dbReference type="Proteomes" id="UP000532746">
    <property type="component" value="Unassembled WGS sequence"/>
</dbReference>
<keyword evidence="4" id="KW-1185">Reference proteome</keyword>
<evidence type="ECO:0000313" key="3">
    <source>
        <dbReference type="EMBL" id="MBB6060723.1"/>
    </source>
</evidence>
<name>A0A7W9T4R0_9BACT</name>
<feature type="transmembrane region" description="Helical" evidence="1">
    <location>
        <begin position="77"/>
        <end position="95"/>
    </location>
</feature>
<feature type="transmembrane region" description="Helical" evidence="1">
    <location>
        <begin position="46"/>
        <end position="71"/>
    </location>
</feature>
<protein>
    <recommendedName>
        <fullName evidence="2">DUF4126 domain-containing protein</fullName>
    </recommendedName>
</protein>
<dbReference type="RefSeq" id="WP_183404792.1">
    <property type="nucleotide sequence ID" value="NZ_JACHGG010000006.1"/>
</dbReference>
<organism evidence="3 4">
    <name type="scientific">Hymenobacter luteus</name>
    <dbReference type="NCBI Taxonomy" id="1411122"/>
    <lineage>
        <taxon>Bacteria</taxon>
        <taxon>Pseudomonadati</taxon>
        <taxon>Bacteroidota</taxon>
        <taxon>Cytophagia</taxon>
        <taxon>Cytophagales</taxon>
        <taxon>Hymenobacteraceae</taxon>
        <taxon>Hymenobacter</taxon>
    </lineage>
</organism>
<dbReference type="InterPro" id="IPR025196">
    <property type="entry name" value="DUF4126"/>
</dbReference>
<comment type="caution">
    <text evidence="3">The sequence shown here is derived from an EMBL/GenBank/DDBJ whole genome shotgun (WGS) entry which is preliminary data.</text>
</comment>
<keyword evidence="1" id="KW-1133">Transmembrane helix</keyword>
<sequence>MEHLDYLLSGALGLALAACSGFRVFVPLLAAALAYRTGYLTPAAGFAWLGSWPAVAVLGTATVAEILGYYVPVVDNLLDTITGPAAFIAGTILMTSALPDMPPMLRWGLGVLAGGGAAGIIQTGTSLLRAGSTVTTAGLGNPVLATLENLLALVGTVLGLLLPLLTAGLALAGVVWVLVRLRHWRQRRAARRAGLMAQADGR</sequence>
<feature type="transmembrane region" description="Helical" evidence="1">
    <location>
        <begin position="6"/>
        <end position="34"/>
    </location>
</feature>
<dbReference type="Pfam" id="PF13548">
    <property type="entry name" value="DUF4126"/>
    <property type="match status" value="1"/>
</dbReference>
<dbReference type="AlphaFoldDB" id="A0A7W9T4R0"/>
<keyword evidence="1" id="KW-0472">Membrane</keyword>
<gene>
    <name evidence="3" type="ORF">HNQ93_003598</name>
</gene>
<evidence type="ECO:0000313" key="4">
    <source>
        <dbReference type="Proteomes" id="UP000532746"/>
    </source>
</evidence>
<feature type="transmembrane region" description="Helical" evidence="1">
    <location>
        <begin position="150"/>
        <end position="179"/>
    </location>
</feature>
<proteinExistence type="predicted"/>
<evidence type="ECO:0000259" key="2">
    <source>
        <dbReference type="Pfam" id="PF13548"/>
    </source>
</evidence>
<reference evidence="3 4" key="1">
    <citation type="submission" date="2020-08" db="EMBL/GenBank/DDBJ databases">
        <title>Genomic Encyclopedia of Type Strains, Phase IV (KMG-IV): sequencing the most valuable type-strain genomes for metagenomic binning, comparative biology and taxonomic classification.</title>
        <authorList>
            <person name="Goeker M."/>
        </authorList>
    </citation>
    <scope>NUCLEOTIDE SEQUENCE [LARGE SCALE GENOMIC DNA]</scope>
    <source>
        <strain evidence="3 4">DSM 26718</strain>
    </source>
</reference>
<dbReference type="EMBL" id="JACHGG010000006">
    <property type="protein sequence ID" value="MBB6060723.1"/>
    <property type="molecule type" value="Genomic_DNA"/>
</dbReference>